<organism evidence="6 7">
    <name type="scientific">Kocuria coralli</name>
    <dbReference type="NCBI Taxonomy" id="1461025"/>
    <lineage>
        <taxon>Bacteria</taxon>
        <taxon>Bacillati</taxon>
        <taxon>Actinomycetota</taxon>
        <taxon>Actinomycetes</taxon>
        <taxon>Micrococcales</taxon>
        <taxon>Micrococcaceae</taxon>
        <taxon>Kocuria</taxon>
    </lineage>
</organism>
<dbReference type="InterPro" id="IPR018060">
    <property type="entry name" value="HTH_AraC"/>
</dbReference>
<evidence type="ECO:0000313" key="7">
    <source>
        <dbReference type="Proteomes" id="UP000325957"/>
    </source>
</evidence>
<dbReference type="PROSITE" id="PS01124">
    <property type="entry name" value="HTH_ARAC_FAMILY_2"/>
    <property type="match status" value="1"/>
</dbReference>
<dbReference type="Pfam" id="PF12833">
    <property type="entry name" value="HTH_18"/>
    <property type="match status" value="1"/>
</dbReference>
<dbReference type="PANTHER" id="PTHR46796">
    <property type="entry name" value="HTH-TYPE TRANSCRIPTIONAL ACTIVATOR RHAS-RELATED"/>
    <property type="match status" value="1"/>
</dbReference>
<reference evidence="6 7" key="1">
    <citation type="submission" date="2019-05" db="EMBL/GenBank/DDBJ databases">
        <title>Kocuria coralli sp. nov., a novel actinobacterium isolated from coral reef seawater.</title>
        <authorList>
            <person name="Li J."/>
        </authorList>
    </citation>
    <scope>NUCLEOTIDE SEQUENCE [LARGE SCALE GENOMIC DNA]</scope>
    <source>
        <strain evidence="6 7">SCSIO 13007</strain>
    </source>
</reference>
<keyword evidence="2" id="KW-0238">DNA-binding</keyword>
<sequence>MTPPLPLPAECPIAYRFSAISGTGSDTRRGEEGRERGEGGEREGGDRALPGGYIESVELDPFVERFALTTSRVVADHLATGVSVGDLADSAGYSPFHFSRLFAKVFRTTPARYVAAMRFHRAKELLLEHDFPVIDVCHEVGFNSVSTFSRRFSQAVAVAPGELRVVADHLADSEIQPFTLGSLASGTVTGRVVFDDGVRARLRDDLVHREPLVWIGAYPQPVPLGRPVSGVLRRGQGEFLLPVTPAAPWVLATAYAASTDPMHQLAAFKPLVAMHPGPVRPGDAIRLEFREAMSWEHPVLTALPSLARG</sequence>
<evidence type="ECO:0000256" key="1">
    <source>
        <dbReference type="ARBA" id="ARBA00023015"/>
    </source>
</evidence>
<accession>A0A5J5KU85</accession>
<dbReference type="GO" id="GO:0003700">
    <property type="term" value="F:DNA-binding transcription factor activity"/>
    <property type="evidence" value="ECO:0007669"/>
    <property type="project" value="InterPro"/>
</dbReference>
<gene>
    <name evidence="6" type="ORF">FCK90_13010</name>
</gene>
<proteinExistence type="predicted"/>
<protein>
    <submittedName>
        <fullName evidence="6">Helix-turn-helix transcriptional regulator</fullName>
    </submittedName>
</protein>
<evidence type="ECO:0000256" key="3">
    <source>
        <dbReference type="ARBA" id="ARBA00023163"/>
    </source>
</evidence>
<evidence type="ECO:0000313" key="6">
    <source>
        <dbReference type="EMBL" id="KAA9393299.1"/>
    </source>
</evidence>
<dbReference type="InterPro" id="IPR009057">
    <property type="entry name" value="Homeodomain-like_sf"/>
</dbReference>
<keyword evidence="3" id="KW-0804">Transcription</keyword>
<evidence type="ECO:0000256" key="4">
    <source>
        <dbReference type="SAM" id="MobiDB-lite"/>
    </source>
</evidence>
<dbReference type="PANTHER" id="PTHR46796:SF6">
    <property type="entry name" value="ARAC SUBFAMILY"/>
    <property type="match status" value="1"/>
</dbReference>
<dbReference type="SMART" id="SM00342">
    <property type="entry name" value="HTH_ARAC"/>
    <property type="match status" value="1"/>
</dbReference>
<dbReference type="OrthoDB" id="2060755at2"/>
<dbReference type="SUPFAM" id="SSF46689">
    <property type="entry name" value="Homeodomain-like"/>
    <property type="match status" value="2"/>
</dbReference>
<evidence type="ECO:0000259" key="5">
    <source>
        <dbReference type="PROSITE" id="PS01124"/>
    </source>
</evidence>
<feature type="region of interest" description="Disordered" evidence="4">
    <location>
        <begin position="21"/>
        <end position="50"/>
    </location>
</feature>
<dbReference type="EMBL" id="SZWF01000022">
    <property type="protein sequence ID" value="KAA9393299.1"/>
    <property type="molecule type" value="Genomic_DNA"/>
</dbReference>
<feature type="domain" description="HTH araC/xylS-type" evidence="5">
    <location>
        <begin position="68"/>
        <end position="166"/>
    </location>
</feature>
<comment type="caution">
    <text evidence="6">The sequence shown here is derived from an EMBL/GenBank/DDBJ whole genome shotgun (WGS) entry which is preliminary data.</text>
</comment>
<dbReference type="Proteomes" id="UP000325957">
    <property type="component" value="Unassembled WGS sequence"/>
</dbReference>
<keyword evidence="7" id="KW-1185">Reference proteome</keyword>
<dbReference type="AlphaFoldDB" id="A0A5J5KU85"/>
<evidence type="ECO:0000256" key="2">
    <source>
        <dbReference type="ARBA" id="ARBA00023125"/>
    </source>
</evidence>
<keyword evidence="1" id="KW-0805">Transcription regulation</keyword>
<dbReference type="InterPro" id="IPR050204">
    <property type="entry name" value="AraC_XylS_family_regulators"/>
</dbReference>
<dbReference type="Gene3D" id="1.10.10.60">
    <property type="entry name" value="Homeodomain-like"/>
    <property type="match status" value="2"/>
</dbReference>
<feature type="compositionally biased region" description="Basic and acidic residues" evidence="4">
    <location>
        <begin position="26"/>
        <end position="46"/>
    </location>
</feature>
<dbReference type="GO" id="GO:0043565">
    <property type="term" value="F:sequence-specific DNA binding"/>
    <property type="evidence" value="ECO:0007669"/>
    <property type="project" value="InterPro"/>
</dbReference>
<name>A0A5J5KU85_9MICC</name>